<feature type="transmembrane region" description="Helical" evidence="6">
    <location>
        <begin position="33"/>
        <end position="53"/>
    </location>
</feature>
<keyword evidence="5 6" id="KW-0472">Membrane</keyword>
<dbReference type="EMBL" id="MDTQ01000001">
    <property type="protein sequence ID" value="ODC03624.1"/>
    <property type="molecule type" value="Genomic_DNA"/>
</dbReference>
<dbReference type="OrthoDB" id="9799225at2"/>
<protein>
    <recommendedName>
        <fullName evidence="9">AI-2E family transporter</fullName>
    </recommendedName>
</protein>
<evidence type="ECO:0000256" key="4">
    <source>
        <dbReference type="ARBA" id="ARBA00022989"/>
    </source>
</evidence>
<evidence type="ECO:0000313" key="8">
    <source>
        <dbReference type="Proteomes" id="UP000094291"/>
    </source>
</evidence>
<feature type="transmembrane region" description="Helical" evidence="6">
    <location>
        <begin position="9"/>
        <end position="27"/>
    </location>
</feature>
<evidence type="ECO:0000313" key="7">
    <source>
        <dbReference type="EMBL" id="ODC03624.1"/>
    </source>
</evidence>
<evidence type="ECO:0000256" key="6">
    <source>
        <dbReference type="SAM" id="Phobius"/>
    </source>
</evidence>
<evidence type="ECO:0000256" key="3">
    <source>
        <dbReference type="ARBA" id="ARBA00022692"/>
    </source>
</evidence>
<evidence type="ECO:0000256" key="2">
    <source>
        <dbReference type="ARBA" id="ARBA00009773"/>
    </source>
</evidence>
<evidence type="ECO:0008006" key="9">
    <source>
        <dbReference type="Google" id="ProtNLM"/>
    </source>
</evidence>
<organism evidence="7 8">
    <name type="scientific">Terasakiispira papahanaumokuakeensis</name>
    <dbReference type="NCBI Taxonomy" id="197479"/>
    <lineage>
        <taxon>Bacteria</taxon>
        <taxon>Pseudomonadati</taxon>
        <taxon>Pseudomonadota</taxon>
        <taxon>Gammaproteobacteria</taxon>
        <taxon>Oceanospirillales</taxon>
        <taxon>Terasakiispira</taxon>
    </lineage>
</organism>
<comment type="similarity">
    <text evidence="2">Belongs to the autoinducer-2 exporter (AI-2E) (TC 2.A.86) family.</text>
</comment>
<comment type="caution">
    <text evidence="7">The sequence shown here is derived from an EMBL/GenBank/DDBJ whole genome shotgun (WGS) entry which is preliminary data.</text>
</comment>
<gene>
    <name evidence="7" type="ORF">BFW38_08780</name>
</gene>
<proteinExistence type="inferred from homology"/>
<dbReference type="GO" id="GO:0055085">
    <property type="term" value="P:transmembrane transport"/>
    <property type="evidence" value="ECO:0007669"/>
    <property type="project" value="TreeGrafter"/>
</dbReference>
<dbReference type="InterPro" id="IPR002549">
    <property type="entry name" value="AI-2E-like"/>
</dbReference>
<dbReference type="GO" id="GO:0016020">
    <property type="term" value="C:membrane"/>
    <property type="evidence" value="ECO:0007669"/>
    <property type="project" value="UniProtKB-SubCell"/>
</dbReference>
<dbReference type="PANTHER" id="PTHR21716">
    <property type="entry name" value="TRANSMEMBRANE PROTEIN"/>
    <property type="match status" value="1"/>
</dbReference>
<reference evidence="7 8" key="1">
    <citation type="submission" date="2016-08" db="EMBL/GenBank/DDBJ databases">
        <authorList>
            <person name="Seilhamer J.J."/>
        </authorList>
    </citation>
    <scope>NUCLEOTIDE SEQUENCE [LARGE SCALE GENOMIC DNA]</scope>
    <source>
        <strain evidence="7 8">PH27A</strain>
    </source>
</reference>
<keyword evidence="4 6" id="KW-1133">Transmembrane helix</keyword>
<dbReference type="STRING" id="197479.BFW38_08780"/>
<feature type="transmembrane region" description="Helical" evidence="6">
    <location>
        <begin position="193"/>
        <end position="215"/>
    </location>
</feature>
<name>A0A1E2V9H3_9GAMM</name>
<dbReference type="RefSeq" id="WP_068998040.1">
    <property type="nucleotide sequence ID" value="NZ_MDTQ01000001.1"/>
</dbReference>
<feature type="transmembrane region" description="Helical" evidence="6">
    <location>
        <begin position="261"/>
        <end position="279"/>
    </location>
</feature>
<keyword evidence="3 6" id="KW-0812">Transmembrane</keyword>
<sequence>MSASVSASSGLKWLIGIAAVVLILGALKAAEAIVVPFLLAVFIAIICIPPLTFMTRRGMPSWLSIMIIVALLVVLSSLLVIFVGSAIDTFTEQLPEYQKRLQEESVKLVPLFTDLGIPVTKDQFLTHFNPGAAMKWAGNALANLGGLLTNFLVVVFVVIFLLMEEASLADKLRYALPNGELSLKRTSEFVRQVNTYLVIKTTISLITGLLVWAWLTFLGVDFAALWGLVAALMNFIPNVGSIIAAIPAVLLTVVQLGPYDALIVAAGYVAINLLMGNALEPRFMGNGLGLSPLVVFLSLMLWGWMFGAAGMFLSIPLTMIVKIALERQASTRWIAIMIGSARDIQQLEQDSQPHDQDPPQ</sequence>
<keyword evidence="8" id="KW-1185">Reference proteome</keyword>
<feature type="transmembrane region" description="Helical" evidence="6">
    <location>
        <begin position="299"/>
        <end position="325"/>
    </location>
</feature>
<accession>A0A1E2V9H3</accession>
<feature type="transmembrane region" description="Helical" evidence="6">
    <location>
        <begin position="65"/>
        <end position="87"/>
    </location>
</feature>
<evidence type="ECO:0000256" key="1">
    <source>
        <dbReference type="ARBA" id="ARBA00004141"/>
    </source>
</evidence>
<dbReference type="Pfam" id="PF01594">
    <property type="entry name" value="AI-2E_transport"/>
    <property type="match status" value="1"/>
</dbReference>
<dbReference type="PANTHER" id="PTHR21716:SF64">
    <property type="entry name" value="AI-2 TRANSPORT PROTEIN TQSA"/>
    <property type="match status" value="1"/>
</dbReference>
<dbReference type="Proteomes" id="UP000094291">
    <property type="component" value="Unassembled WGS sequence"/>
</dbReference>
<feature type="transmembrane region" description="Helical" evidence="6">
    <location>
        <begin position="140"/>
        <end position="163"/>
    </location>
</feature>
<evidence type="ECO:0000256" key="5">
    <source>
        <dbReference type="ARBA" id="ARBA00023136"/>
    </source>
</evidence>
<feature type="transmembrane region" description="Helical" evidence="6">
    <location>
        <begin position="235"/>
        <end position="254"/>
    </location>
</feature>
<dbReference type="AlphaFoldDB" id="A0A1E2V9H3"/>
<comment type="subcellular location">
    <subcellularLocation>
        <location evidence="1">Membrane</location>
        <topology evidence="1">Multi-pass membrane protein</topology>
    </subcellularLocation>
</comment>